<dbReference type="EMBL" id="KZ293645">
    <property type="protein sequence ID" value="PBL01799.1"/>
    <property type="molecule type" value="Genomic_DNA"/>
</dbReference>
<name>A0A2H3EFQ4_ARMGA</name>
<reference evidence="2" key="1">
    <citation type="journal article" date="2017" name="Nat. Ecol. Evol.">
        <title>Genome expansion and lineage-specific genetic innovations in the forest pathogenic fungi Armillaria.</title>
        <authorList>
            <person name="Sipos G."/>
            <person name="Prasanna A.N."/>
            <person name="Walter M.C."/>
            <person name="O'Connor E."/>
            <person name="Balint B."/>
            <person name="Krizsan K."/>
            <person name="Kiss B."/>
            <person name="Hess J."/>
            <person name="Varga T."/>
            <person name="Slot J."/>
            <person name="Riley R."/>
            <person name="Boka B."/>
            <person name="Rigling D."/>
            <person name="Barry K."/>
            <person name="Lee J."/>
            <person name="Mihaltcheva S."/>
            <person name="LaButti K."/>
            <person name="Lipzen A."/>
            <person name="Waldron R."/>
            <person name="Moloney N.M."/>
            <person name="Sperisen C."/>
            <person name="Kredics L."/>
            <person name="Vagvoelgyi C."/>
            <person name="Patrignani A."/>
            <person name="Fitzpatrick D."/>
            <person name="Nagy I."/>
            <person name="Doyle S."/>
            <person name="Anderson J.B."/>
            <person name="Grigoriev I.V."/>
            <person name="Gueldener U."/>
            <person name="Muensterkoetter M."/>
            <person name="Nagy L.G."/>
        </authorList>
    </citation>
    <scope>NUCLEOTIDE SEQUENCE [LARGE SCALE GENOMIC DNA]</scope>
    <source>
        <strain evidence="2">Ar21-2</strain>
    </source>
</reference>
<dbReference type="AlphaFoldDB" id="A0A2H3EFQ4"/>
<proteinExistence type="predicted"/>
<evidence type="ECO:0000313" key="1">
    <source>
        <dbReference type="EMBL" id="PBL01799.1"/>
    </source>
</evidence>
<dbReference type="Proteomes" id="UP000217790">
    <property type="component" value="Unassembled WGS sequence"/>
</dbReference>
<protein>
    <submittedName>
        <fullName evidence="1">Uncharacterized protein</fullName>
    </submittedName>
</protein>
<keyword evidence="2" id="KW-1185">Reference proteome</keyword>
<organism evidence="1 2">
    <name type="scientific">Armillaria gallica</name>
    <name type="common">Bulbous honey fungus</name>
    <name type="synonym">Armillaria bulbosa</name>
    <dbReference type="NCBI Taxonomy" id="47427"/>
    <lineage>
        <taxon>Eukaryota</taxon>
        <taxon>Fungi</taxon>
        <taxon>Dikarya</taxon>
        <taxon>Basidiomycota</taxon>
        <taxon>Agaricomycotina</taxon>
        <taxon>Agaricomycetes</taxon>
        <taxon>Agaricomycetidae</taxon>
        <taxon>Agaricales</taxon>
        <taxon>Marasmiineae</taxon>
        <taxon>Physalacriaceae</taxon>
        <taxon>Armillaria</taxon>
    </lineage>
</organism>
<sequence>MMFSDPVRGPGYRTHGHVQSSRWRCSVLVALWSNSHTSSGPLGYREEHRRVRNACCTAKNMGRLGPRSVLAGTLLFRLREGPGFHGKTSTRFVPTLCSSPCHNHTSCLRSTHLNTTPFTRGTGAAANNSRGTAAGGNQILTAIIMNAPTLLMCRAVVDPRRR</sequence>
<evidence type="ECO:0000313" key="2">
    <source>
        <dbReference type="Proteomes" id="UP000217790"/>
    </source>
</evidence>
<accession>A0A2H3EFQ4</accession>
<gene>
    <name evidence="1" type="ORF">ARMGADRAFT_229105</name>
</gene>
<dbReference type="InParanoid" id="A0A2H3EFQ4"/>